<dbReference type="Gene3D" id="1.20.1270.60">
    <property type="entry name" value="Arfaptin homology (AH) domain/BAR domain"/>
    <property type="match status" value="1"/>
</dbReference>
<dbReference type="GO" id="GO:0035869">
    <property type="term" value="C:ciliary transition zone"/>
    <property type="evidence" value="ECO:0007669"/>
    <property type="project" value="TreeGrafter"/>
</dbReference>
<gene>
    <name evidence="2" type="ORF">M0811_09049</name>
</gene>
<dbReference type="PANTHER" id="PTHR21223:SF2">
    <property type="entry name" value="CBY1-INTERACTING BAR DOMAIN-CONTAINING PROTEIN HOMOLOG"/>
    <property type="match status" value="1"/>
</dbReference>
<evidence type="ECO:0000313" key="2">
    <source>
        <dbReference type="EMBL" id="KAJ5073094.1"/>
    </source>
</evidence>
<dbReference type="InterPro" id="IPR027267">
    <property type="entry name" value="AH/BAR_dom_sf"/>
</dbReference>
<dbReference type="Pfam" id="PF06730">
    <property type="entry name" value="FAM92"/>
    <property type="match status" value="1"/>
</dbReference>
<dbReference type="OrthoDB" id="60621at2759"/>
<dbReference type="SUPFAM" id="SSF103657">
    <property type="entry name" value="BAR/IMD domain-like"/>
    <property type="match status" value="1"/>
</dbReference>
<dbReference type="Proteomes" id="UP001149090">
    <property type="component" value="Unassembled WGS sequence"/>
</dbReference>
<feature type="coiled-coil region" evidence="1">
    <location>
        <begin position="127"/>
        <end position="154"/>
    </location>
</feature>
<dbReference type="EMBL" id="JAPDFW010000077">
    <property type="protein sequence ID" value="KAJ5073094.1"/>
    <property type="molecule type" value="Genomic_DNA"/>
</dbReference>
<keyword evidence="1" id="KW-0175">Coiled coil</keyword>
<dbReference type="GO" id="GO:0036064">
    <property type="term" value="C:ciliary basal body"/>
    <property type="evidence" value="ECO:0007669"/>
    <property type="project" value="TreeGrafter"/>
</dbReference>
<protein>
    <submittedName>
        <fullName evidence="2">Uncharacterized protein</fullName>
    </submittedName>
</protein>
<organism evidence="2 3">
    <name type="scientific">Anaeramoeba ignava</name>
    <name type="common">Anaerobic marine amoeba</name>
    <dbReference type="NCBI Taxonomy" id="1746090"/>
    <lineage>
        <taxon>Eukaryota</taxon>
        <taxon>Metamonada</taxon>
        <taxon>Anaeramoebidae</taxon>
        <taxon>Anaeramoeba</taxon>
    </lineage>
</organism>
<sequence length="236" mass="28107">MISQYLDQNLSPQIDSTQKIISDFRSSLKKILTHNSNLGNENEKLINKITEFSKLEKSELHDILNNFNHSLSQIENQRKIMFSKQRSQIIIPLKKFTFSSKEIKSLEKKIEILFQKGFSKKIIQEKLSPKERNKEEEEKEMEEIKEEIKPLINEFNEKSEIFEQKKIHILIKMMKNFTFNQLVFHAKSLEILTLINSNLMKFDEDQYIENKMKEIFNLEQIIEDLGFNLDPETESF</sequence>
<dbReference type="AlphaFoldDB" id="A0A9Q0RBV2"/>
<comment type="caution">
    <text evidence="2">The sequence shown here is derived from an EMBL/GenBank/DDBJ whole genome shotgun (WGS) entry which is preliminary data.</text>
</comment>
<accession>A0A9Q0RBV2</accession>
<keyword evidence="3" id="KW-1185">Reference proteome</keyword>
<proteinExistence type="predicted"/>
<reference evidence="2" key="1">
    <citation type="submission" date="2022-10" db="EMBL/GenBank/DDBJ databases">
        <title>Novel sulphate-reducing endosymbionts in the free-living metamonad Anaeramoeba.</title>
        <authorList>
            <person name="Jerlstrom-Hultqvist J."/>
            <person name="Cepicka I."/>
            <person name="Gallot-Lavallee L."/>
            <person name="Salas-Leiva D."/>
            <person name="Curtis B.A."/>
            <person name="Zahonova K."/>
            <person name="Pipaliya S."/>
            <person name="Dacks J."/>
            <person name="Roger A.J."/>
        </authorList>
    </citation>
    <scope>NUCLEOTIDE SEQUENCE</scope>
    <source>
        <strain evidence="2">BMAN</strain>
    </source>
</reference>
<evidence type="ECO:0000313" key="3">
    <source>
        <dbReference type="Proteomes" id="UP001149090"/>
    </source>
</evidence>
<dbReference type="PANTHER" id="PTHR21223">
    <property type="entry name" value="CBY1-INTERACTING BAR DOMAIN-CONTAINING PROTEIN HOMOLOG"/>
    <property type="match status" value="1"/>
</dbReference>
<evidence type="ECO:0000256" key="1">
    <source>
        <dbReference type="SAM" id="Coils"/>
    </source>
</evidence>
<name>A0A9Q0RBV2_ANAIG</name>
<dbReference type="GO" id="GO:0060271">
    <property type="term" value="P:cilium assembly"/>
    <property type="evidence" value="ECO:0007669"/>
    <property type="project" value="TreeGrafter"/>
</dbReference>
<dbReference type="InterPro" id="IPR009602">
    <property type="entry name" value="CBAR/FAM92"/>
</dbReference>